<name>A0AAN8K3V3_PATCE</name>
<dbReference type="AlphaFoldDB" id="A0AAN8K3V3"/>
<comment type="caution">
    <text evidence="2">The sequence shown here is derived from an EMBL/GenBank/DDBJ whole genome shotgun (WGS) entry which is preliminary data.</text>
</comment>
<dbReference type="EMBL" id="JAZGQO010000003">
    <property type="protein sequence ID" value="KAK6188778.1"/>
    <property type="molecule type" value="Genomic_DNA"/>
</dbReference>
<protein>
    <submittedName>
        <fullName evidence="2">Uncharacterized protein</fullName>
    </submittedName>
</protein>
<feature type="region of interest" description="Disordered" evidence="1">
    <location>
        <begin position="223"/>
        <end position="265"/>
    </location>
</feature>
<proteinExistence type="predicted"/>
<gene>
    <name evidence="2" type="ORF">SNE40_004888</name>
</gene>
<organism evidence="2 3">
    <name type="scientific">Patella caerulea</name>
    <name type="common">Rayed Mediterranean limpet</name>
    <dbReference type="NCBI Taxonomy" id="87958"/>
    <lineage>
        <taxon>Eukaryota</taxon>
        <taxon>Metazoa</taxon>
        <taxon>Spiralia</taxon>
        <taxon>Lophotrochozoa</taxon>
        <taxon>Mollusca</taxon>
        <taxon>Gastropoda</taxon>
        <taxon>Patellogastropoda</taxon>
        <taxon>Patelloidea</taxon>
        <taxon>Patellidae</taxon>
        <taxon>Patella</taxon>
    </lineage>
</organism>
<evidence type="ECO:0000313" key="3">
    <source>
        <dbReference type="Proteomes" id="UP001347796"/>
    </source>
</evidence>
<evidence type="ECO:0000256" key="1">
    <source>
        <dbReference type="SAM" id="MobiDB-lite"/>
    </source>
</evidence>
<keyword evidence="3" id="KW-1185">Reference proteome</keyword>
<sequence>MNQDRSIIVTPLNIRPKTVACKNNQSRLLRHSSLRNIYGRKCSITLLGEEEYLNFQSRPYSSINLYSSSSSPSVPYSTTDILYNGETGRSSLAEDYSPKDLVYFDKDKSTRLRDGDIRRPTSRNNSRRSLSLEKVSINGDKDELQPIKNSATAAKQNHFRPAGIRQSYLRGEQYHSNNSTPKINTSSHGIEKDDLVAMGTIWNPNSVAKNSVLSLNKPYSVNSVTNSSAAPIRRGPSTSRFSMGTGASRSRDVEPKYTDPAMAAPASFQQRLIDLSALEAETVRWERSKKVKKKSKQDRDS</sequence>
<reference evidence="2 3" key="1">
    <citation type="submission" date="2024-01" db="EMBL/GenBank/DDBJ databases">
        <title>The genome of the rayed Mediterranean limpet Patella caerulea (Linnaeus, 1758).</title>
        <authorList>
            <person name="Anh-Thu Weber A."/>
            <person name="Halstead-Nussloch G."/>
        </authorList>
    </citation>
    <scope>NUCLEOTIDE SEQUENCE [LARGE SCALE GENOMIC DNA]</scope>
    <source>
        <strain evidence="2">AATW-2023a</strain>
        <tissue evidence="2">Whole specimen</tissue>
    </source>
</reference>
<dbReference type="Proteomes" id="UP001347796">
    <property type="component" value="Unassembled WGS sequence"/>
</dbReference>
<feature type="compositionally biased region" description="Polar residues" evidence="1">
    <location>
        <begin position="236"/>
        <end position="248"/>
    </location>
</feature>
<accession>A0AAN8K3V3</accession>
<evidence type="ECO:0000313" key="2">
    <source>
        <dbReference type="EMBL" id="KAK6188778.1"/>
    </source>
</evidence>